<dbReference type="EMBL" id="WTXG01000133">
    <property type="protein sequence ID" value="KAI0292084.1"/>
    <property type="molecule type" value="Genomic_DNA"/>
</dbReference>
<comment type="caution">
    <text evidence="2">The sequence shown here is derived from an EMBL/GenBank/DDBJ whole genome shotgun (WGS) entry which is preliminary data.</text>
</comment>
<sequence>MRRVLALTSNQPVKFLIICCVVGYGVHATSALILHHHQLHSARRCAPLLVDWHGNCLLCFASLRTTVLFTTCPCLNSPSWPFIHLVMFRPGLAQKPRLWLGLRRLRLS</sequence>
<name>A0AAD4QI62_9AGAM</name>
<organism evidence="2 3">
    <name type="scientific">Multifurca ochricompacta</name>
    <dbReference type="NCBI Taxonomy" id="376703"/>
    <lineage>
        <taxon>Eukaryota</taxon>
        <taxon>Fungi</taxon>
        <taxon>Dikarya</taxon>
        <taxon>Basidiomycota</taxon>
        <taxon>Agaricomycotina</taxon>
        <taxon>Agaricomycetes</taxon>
        <taxon>Russulales</taxon>
        <taxon>Russulaceae</taxon>
        <taxon>Multifurca</taxon>
    </lineage>
</organism>
<protein>
    <submittedName>
        <fullName evidence="2">Uncharacterized protein</fullName>
    </submittedName>
</protein>
<accession>A0AAD4QI62</accession>
<evidence type="ECO:0000256" key="1">
    <source>
        <dbReference type="SAM" id="Phobius"/>
    </source>
</evidence>
<dbReference type="AlphaFoldDB" id="A0AAD4QI62"/>
<evidence type="ECO:0000313" key="3">
    <source>
        <dbReference type="Proteomes" id="UP001203297"/>
    </source>
</evidence>
<dbReference type="Proteomes" id="UP001203297">
    <property type="component" value="Unassembled WGS sequence"/>
</dbReference>
<keyword evidence="1" id="KW-0472">Membrane</keyword>
<keyword evidence="3" id="KW-1185">Reference proteome</keyword>
<reference evidence="2" key="1">
    <citation type="journal article" date="2022" name="New Phytol.">
        <title>Evolutionary transition to the ectomycorrhizal habit in the genomes of a hyperdiverse lineage of mushroom-forming fungi.</title>
        <authorList>
            <person name="Looney B."/>
            <person name="Miyauchi S."/>
            <person name="Morin E."/>
            <person name="Drula E."/>
            <person name="Courty P.E."/>
            <person name="Kohler A."/>
            <person name="Kuo A."/>
            <person name="LaButti K."/>
            <person name="Pangilinan J."/>
            <person name="Lipzen A."/>
            <person name="Riley R."/>
            <person name="Andreopoulos W."/>
            <person name="He G."/>
            <person name="Johnson J."/>
            <person name="Nolan M."/>
            <person name="Tritt A."/>
            <person name="Barry K.W."/>
            <person name="Grigoriev I.V."/>
            <person name="Nagy L.G."/>
            <person name="Hibbett D."/>
            <person name="Henrissat B."/>
            <person name="Matheny P.B."/>
            <person name="Labbe J."/>
            <person name="Martin F.M."/>
        </authorList>
    </citation>
    <scope>NUCLEOTIDE SEQUENCE</scope>
    <source>
        <strain evidence="2">BPL690</strain>
    </source>
</reference>
<keyword evidence="1" id="KW-0812">Transmembrane</keyword>
<keyword evidence="1" id="KW-1133">Transmembrane helix</keyword>
<proteinExistence type="predicted"/>
<gene>
    <name evidence="2" type="ORF">B0F90DRAFT_1772872</name>
</gene>
<evidence type="ECO:0000313" key="2">
    <source>
        <dbReference type="EMBL" id="KAI0292084.1"/>
    </source>
</evidence>
<feature type="transmembrane region" description="Helical" evidence="1">
    <location>
        <begin position="15"/>
        <end position="34"/>
    </location>
</feature>